<evidence type="ECO:0000256" key="1">
    <source>
        <dbReference type="SAM" id="MobiDB-lite"/>
    </source>
</evidence>
<dbReference type="AlphaFoldDB" id="A0AAV7N3M8"/>
<evidence type="ECO:0000313" key="2">
    <source>
        <dbReference type="EMBL" id="KAJ1110054.1"/>
    </source>
</evidence>
<accession>A0AAV7N3M8</accession>
<comment type="caution">
    <text evidence="2">The sequence shown here is derived from an EMBL/GenBank/DDBJ whole genome shotgun (WGS) entry which is preliminary data.</text>
</comment>
<organism evidence="2 3">
    <name type="scientific">Pleurodeles waltl</name>
    <name type="common">Iberian ribbed newt</name>
    <dbReference type="NCBI Taxonomy" id="8319"/>
    <lineage>
        <taxon>Eukaryota</taxon>
        <taxon>Metazoa</taxon>
        <taxon>Chordata</taxon>
        <taxon>Craniata</taxon>
        <taxon>Vertebrata</taxon>
        <taxon>Euteleostomi</taxon>
        <taxon>Amphibia</taxon>
        <taxon>Batrachia</taxon>
        <taxon>Caudata</taxon>
        <taxon>Salamandroidea</taxon>
        <taxon>Salamandridae</taxon>
        <taxon>Pleurodelinae</taxon>
        <taxon>Pleurodeles</taxon>
    </lineage>
</organism>
<protein>
    <submittedName>
        <fullName evidence="2">Uncharacterized protein</fullName>
    </submittedName>
</protein>
<feature type="region of interest" description="Disordered" evidence="1">
    <location>
        <begin position="21"/>
        <end position="53"/>
    </location>
</feature>
<reference evidence="2" key="1">
    <citation type="journal article" date="2022" name="bioRxiv">
        <title>Sequencing and chromosome-scale assembly of the giantPleurodeles waltlgenome.</title>
        <authorList>
            <person name="Brown T."/>
            <person name="Elewa A."/>
            <person name="Iarovenko S."/>
            <person name="Subramanian E."/>
            <person name="Araus A.J."/>
            <person name="Petzold A."/>
            <person name="Susuki M."/>
            <person name="Suzuki K.-i.T."/>
            <person name="Hayashi T."/>
            <person name="Toyoda A."/>
            <person name="Oliveira C."/>
            <person name="Osipova E."/>
            <person name="Leigh N.D."/>
            <person name="Simon A."/>
            <person name="Yun M.H."/>
        </authorList>
    </citation>
    <scope>NUCLEOTIDE SEQUENCE</scope>
    <source>
        <strain evidence="2">20211129_DDA</strain>
        <tissue evidence="2">Liver</tissue>
    </source>
</reference>
<dbReference type="EMBL" id="JANPWB010000013">
    <property type="protein sequence ID" value="KAJ1110054.1"/>
    <property type="molecule type" value="Genomic_DNA"/>
</dbReference>
<proteinExistence type="predicted"/>
<dbReference type="Proteomes" id="UP001066276">
    <property type="component" value="Chromosome 9"/>
</dbReference>
<name>A0AAV7N3M8_PLEWA</name>
<gene>
    <name evidence="2" type="ORF">NDU88_007409</name>
</gene>
<sequence length="98" mass="10204">MRDGSVPLRLVEGRRRLELGTGIVPAGASPHTPGSSAYSPQGSTSKAASEKKEELGAAAGVEVGIVGGVLMEVLRSAKQEVRYLPLSNTVMKNLLLCT</sequence>
<feature type="compositionally biased region" description="Polar residues" evidence="1">
    <location>
        <begin position="32"/>
        <end position="45"/>
    </location>
</feature>
<keyword evidence="3" id="KW-1185">Reference proteome</keyword>
<evidence type="ECO:0000313" key="3">
    <source>
        <dbReference type="Proteomes" id="UP001066276"/>
    </source>
</evidence>